<gene>
    <name evidence="1" type="ORF">HNR48_003643</name>
</gene>
<sequence>MQLLLPLSLFYINYKMAVDYALTESIFSLYSQEQELTIHFN</sequence>
<organism evidence="1 2">
    <name type="scientific">Pseudoteredinibacter isoporae</name>
    <dbReference type="NCBI Taxonomy" id="570281"/>
    <lineage>
        <taxon>Bacteria</taxon>
        <taxon>Pseudomonadati</taxon>
        <taxon>Pseudomonadota</taxon>
        <taxon>Gammaproteobacteria</taxon>
        <taxon>Cellvibrionales</taxon>
        <taxon>Cellvibrionaceae</taxon>
        <taxon>Pseudoteredinibacter</taxon>
    </lineage>
</organism>
<dbReference type="RefSeq" id="WP_279546269.1">
    <property type="nucleotide sequence ID" value="NZ_JAAONY010000003.1"/>
</dbReference>
<proteinExistence type="predicted"/>
<comment type="caution">
    <text evidence="1">The sequence shown here is derived from an EMBL/GenBank/DDBJ whole genome shotgun (WGS) entry which is preliminary data.</text>
</comment>
<reference evidence="1 2" key="1">
    <citation type="submission" date="2020-08" db="EMBL/GenBank/DDBJ databases">
        <title>Genomic Encyclopedia of Type Strains, Phase IV (KMG-IV): sequencing the most valuable type-strain genomes for metagenomic binning, comparative biology and taxonomic classification.</title>
        <authorList>
            <person name="Goeker M."/>
        </authorList>
    </citation>
    <scope>NUCLEOTIDE SEQUENCE [LARGE SCALE GENOMIC DNA]</scope>
    <source>
        <strain evidence="1 2">DSM 22368</strain>
    </source>
</reference>
<evidence type="ECO:0000313" key="1">
    <source>
        <dbReference type="EMBL" id="MBB6523341.1"/>
    </source>
</evidence>
<name>A0A7X0JXZ9_9GAMM</name>
<keyword evidence="2" id="KW-1185">Reference proteome</keyword>
<dbReference type="InParanoid" id="A0A7X0JXZ9"/>
<dbReference type="AlphaFoldDB" id="A0A7X0JXZ9"/>
<dbReference type="EMBL" id="JACHHT010000003">
    <property type="protein sequence ID" value="MBB6523341.1"/>
    <property type="molecule type" value="Genomic_DNA"/>
</dbReference>
<evidence type="ECO:0000313" key="2">
    <source>
        <dbReference type="Proteomes" id="UP000528457"/>
    </source>
</evidence>
<accession>A0A7X0JXZ9</accession>
<dbReference type="Proteomes" id="UP000528457">
    <property type="component" value="Unassembled WGS sequence"/>
</dbReference>
<protein>
    <submittedName>
        <fullName evidence="1">Uncharacterized protein</fullName>
    </submittedName>
</protein>